<keyword evidence="2 4" id="KW-0808">Transferase</keyword>
<reference evidence="7" key="1">
    <citation type="submission" date="2017-09" db="EMBL/GenBank/DDBJ databases">
        <title>Depth-based differentiation of microbial function through sediment-hosted aquifers and enrichment of novel symbionts in the deep terrestrial subsurface.</title>
        <authorList>
            <person name="Probst A.J."/>
            <person name="Ladd B."/>
            <person name="Jarett J.K."/>
            <person name="Geller-Mcgrath D.E."/>
            <person name="Sieber C.M.K."/>
            <person name="Emerson J.B."/>
            <person name="Anantharaman K."/>
            <person name="Thomas B.C."/>
            <person name="Malmstrom R."/>
            <person name="Stieglmeier M."/>
            <person name="Klingl A."/>
            <person name="Woyke T."/>
            <person name="Ryan C.M."/>
            <person name="Banfield J.F."/>
        </authorList>
    </citation>
    <scope>NUCLEOTIDE SEQUENCE [LARGE SCALE GENOMIC DNA]</scope>
</reference>
<comment type="pathway">
    <text evidence="4">tRNA modification; tRNA-queuosine biosynthesis.</text>
</comment>
<dbReference type="HAMAP" id="MF_00168">
    <property type="entry name" value="Q_tRNA_Tgt"/>
    <property type="match status" value="1"/>
</dbReference>
<evidence type="ECO:0000256" key="1">
    <source>
        <dbReference type="ARBA" id="ARBA00022676"/>
    </source>
</evidence>
<dbReference type="NCBIfam" id="TIGR00430">
    <property type="entry name" value="Q_tRNA_tgt"/>
    <property type="match status" value="1"/>
</dbReference>
<feature type="binding site" evidence="4">
    <location>
        <position position="182"/>
    </location>
    <ligand>
        <name>substrate</name>
    </ligand>
</feature>
<comment type="similarity">
    <text evidence="4">Belongs to the queuine tRNA-ribosyltransferase family.</text>
</comment>
<feature type="domain" description="tRNA-guanine(15) transglycosylase-like" evidence="5">
    <location>
        <begin position="139"/>
        <end position="404"/>
    </location>
</feature>
<keyword evidence="3 4" id="KW-0819">tRNA processing</keyword>
<evidence type="ECO:0000256" key="3">
    <source>
        <dbReference type="ARBA" id="ARBA00022694"/>
    </source>
</evidence>
<dbReference type="NCBIfam" id="TIGR00449">
    <property type="entry name" value="tgt_general"/>
    <property type="match status" value="1"/>
</dbReference>
<evidence type="ECO:0000256" key="2">
    <source>
        <dbReference type="ARBA" id="ARBA00022679"/>
    </source>
</evidence>
<evidence type="ECO:0000259" key="5">
    <source>
        <dbReference type="Pfam" id="PF01702"/>
    </source>
</evidence>
<dbReference type="SUPFAM" id="SSF51713">
    <property type="entry name" value="tRNA-guanine transglycosylase"/>
    <property type="match status" value="1"/>
</dbReference>
<dbReference type="GO" id="GO:0005737">
    <property type="term" value="C:cytoplasm"/>
    <property type="evidence" value="ECO:0007669"/>
    <property type="project" value="TreeGrafter"/>
</dbReference>
<evidence type="ECO:0000256" key="4">
    <source>
        <dbReference type="HAMAP-Rule" id="MF_00168"/>
    </source>
</evidence>
<dbReference type="GO" id="GO:0008616">
    <property type="term" value="P:tRNA queuosine(34) biosynthetic process"/>
    <property type="evidence" value="ECO:0007669"/>
    <property type="project" value="UniProtKB-UniRule"/>
</dbReference>
<dbReference type="EC" id="2.4.2.29" evidence="4"/>
<feature type="binding site" evidence="4">
    <location>
        <begin position="94"/>
        <end position="98"/>
    </location>
    <ligand>
        <name>substrate</name>
    </ligand>
</feature>
<organism evidence="6 7">
    <name type="scientific">Candidatus Kaiserbacteria bacterium CG10_big_fil_rev_8_21_14_0_10_45_20</name>
    <dbReference type="NCBI Taxonomy" id="1974607"/>
    <lineage>
        <taxon>Bacteria</taxon>
        <taxon>Candidatus Kaiseribacteriota</taxon>
    </lineage>
</organism>
<protein>
    <recommendedName>
        <fullName evidence="4">Queuine tRNA-ribosyltransferase</fullName>
        <ecNumber evidence="4">2.4.2.29</ecNumber>
    </recommendedName>
    <alternativeName>
        <fullName evidence="4">Guanine insertion enzyme</fullName>
    </alternativeName>
    <alternativeName>
        <fullName evidence="4">tRNA-guanine transglycosylase</fullName>
    </alternativeName>
</protein>
<dbReference type="PANTHER" id="PTHR46499">
    <property type="entry name" value="QUEUINE TRNA-RIBOSYLTRANSFERASE"/>
    <property type="match status" value="1"/>
</dbReference>
<accession>A0A2H0UGQ4</accession>
<keyword evidence="1 4" id="KW-0328">Glycosyltransferase</keyword>
<feature type="active site" description="Proton acceptor" evidence="4">
    <location>
        <position position="94"/>
    </location>
</feature>
<gene>
    <name evidence="4" type="primary">tgt</name>
    <name evidence="6" type="ORF">COU15_03215</name>
</gene>
<evidence type="ECO:0000313" key="7">
    <source>
        <dbReference type="Proteomes" id="UP000229315"/>
    </source>
</evidence>
<feature type="active site" description="Nucleophile" evidence="4">
    <location>
        <position position="303"/>
    </location>
</feature>
<comment type="catalytic activity">
    <reaction evidence="4">
        <text>7-aminomethyl-7-carbaguanine + guanosine(34) in tRNA = 7-aminomethyl-7-carbaguanosine(34) in tRNA + guanine</text>
        <dbReference type="Rhea" id="RHEA:24104"/>
        <dbReference type="Rhea" id="RHEA-COMP:10341"/>
        <dbReference type="Rhea" id="RHEA-COMP:10342"/>
        <dbReference type="ChEBI" id="CHEBI:16235"/>
        <dbReference type="ChEBI" id="CHEBI:58703"/>
        <dbReference type="ChEBI" id="CHEBI:74269"/>
        <dbReference type="ChEBI" id="CHEBI:82833"/>
        <dbReference type="EC" id="2.4.2.29"/>
    </reaction>
</comment>
<feature type="region of interest" description="RNA binding; important for wobble base 34 recognition" evidence="4">
    <location>
        <begin position="308"/>
        <end position="312"/>
    </location>
</feature>
<dbReference type="InterPro" id="IPR002616">
    <property type="entry name" value="tRNA_ribo_trans-like"/>
</dbReference>
<dbReference type="Proteomes" id="UP000229315">
    <property type="component" value="Unassembled WGS sequence"/>
</dbReference>
<evidence type="ECO:0000313" key="6">
    <source>
        <dbReference type="EMBL" id="PIR84985.1"/>
    </source>
</evidence>
<dbReference type="InterPro" id="IPR036511">
    <property type="entry name" value="TGT-like_sf"/>
</dbReference>
<dbReference type="Gene3D" id="3.20.20.105">
    <property type="entry name" value="Queuine tRNA-ribosyltransferase-like"/>
    <property type="match status" value="1"/>
</dbReference>
<feature type="domain" description="tRNA-guanine(15) transglycosylase-like" evidence="5">
    <location>
        <begin position="15"/>
        <end position="106"/>
    </location>
</feature>
<comment type="subunit">
    <text evidence="4">Homodimer. Within each dimer, one monomer is responsible for RNA recognition and catalysis, while the other monomer binds to the replacement base PreQ1.</text>
</comment>
<comment type="caution">
    <text evidence="6">The sequence shown here is derived from an EMBL/GenBank/DDBJ whole genome shotgun (WGS) entry which is preliminary data.</text>
</comment>
<sequence>MSSISFRIEKSLSSGARAGVIETPHGVFQTPAFCVVGTKGTVKSVLPIELVERAKVQVALANTYHLFLQPGEEVVREAGGLHSFMDWHGPLITDSGGFQVFSLGAGFEKGISKFATQDISEKTTAPSVYDEDIRTQHGKLAIIDDEGVSFTSHIDGTLYRFTPERSVEIQHALGADIFFAFDECTSPSALYEYQREAGERTHRWAERSLKAHRANSVARKKQALFGVVQGGRYTDLRAWSAKEIGEMGFDGFGIGGSFSKDDLGQALTSAIEPLPPEAPRHLLGIGEPADLFEGVSRGIDMFDCVLPTRLARNGTLYTRSGKINILNEKYIRDFSPLDSATGGYASEHFTKAYLAHLFRAKEMLAATIASLHNIYFIQSLVHDICQSILEDRFDAFRADFLRTYLN</sequence>
<dbReference type="PANTHER" id="PTHR46499:SF1">
    <property type="entry name" value="QUEUINE TRNA-RIBOSYLTRANSFERASE"/>
    <property type="match status" value="1"/>
</dbReference>
<dbReference type="InterPro" id="IPR050076">
    <property type="entry name" value="ArchSynthase1/Queuine_TRR"/>
</dbReference>
<feature type="region of interest" description="RNA binding" evidence="4">
    <location>
        <begin position="284"/>
        <end position="290"/>
    </location>
</feature>
<comment type="function">
    <text evidence="4">Catalyzes the base-exchange of a guanine (G) residue with the queuine precursor 7-aminomethyl-7-deazaguanine (PreQ1) at position 34 (anticodon wobble position) in tRNAs with GU(N) anticodons (tRNA-Asp, -Asn, -His and -Tyr). Catalysis occurs through a double-displacement mechanism. The nucleophile active site attacks the C1' of nucleotide 34 to detach the guanine base from the RNA, forming a covalent enzyme-RNA intermediate. The proton acceptor active site deprotonates the incoming PreQ1, allowing a nucleophilic attack on the C1' of the ribose to form the product. After dissociation, two additional enzymatic reactions on the tRNA convert PreQ1 to queuine (Q), resulting in the hypermodified nucleoside queuosine (7-(((4,5-cis-dihydroxy-2-cyclopenten-1-yl)amino)methyl)-7-deazaguanosine).</text>
</comment>
<keyword evidence="4" id="KW-0671">Queuosine biosynthesis</keyword>
<dbReference type="Pfam" id="PF01702">
    <property type="entry name" value="TGT"/>
    <property type="match status" value="2"/>
</dbReference>
<dbReference type="EMBL" id="PFBH01000020">
    <property type="protein sequence ID" value="PIR84985.1"/>
    <property type="molecule type" value="Genomic_DNA"/>
</dbReference>
<dbReference type="GO" id="GO:0008479">
    <property type="term" value="F:tRNA-guanosine(34) queuine transglycosylase activity"/>
    <property type="evidence" value="ECO:0007669"/>
    <property type="project" value="UniProtKB-UniRule"/>
</dbReference>
<dbReference type="UniPathway" id="UPA00392"/>
<feature type="binding site" evidence="4">
    <location>
        <position position="256"/>
    </location>
    <ligand>
        <name>substrate</name>
    </ligand>
</feature>
<dbReference type="AlphaFoldDB" id="A0A2H0UGQ4"/>
<name>A0A2H0UGQ4_9BACT</name>
<comment type="caution">
    <text evidence="4">Lacks conserved residue(s) required for the propagation of feature annotation.</text>
</comment>
<proteinExistence type="inferred from homology"/>
<dbReference type="InterPro" id="IPR004803">
    <property type="entry name" value="TGT"/>
</dbReference>
<feature type="binding site" evidence="4">
    <location>
        <position position="229"/>
    </location>
    <ligand>
        <name>substrate</name>
    </ligand>
</feature>